<reference evidence="10" key="1">
    <citation type="journal article" date="2014" name="Nat. Commun.">
        <title>The emerging biofuel crop Camelina sativa retains a highly undifferentiated hexaploid genome structure.</title>
        <authorList>
            <person name="Kagale S."/>
            <person name="Koh C."/>
            <person name="Nixon J."/>
            <person name="Bollina V."/>
            <person name="Clarke W.E."/>
            <person name="Tuteja R."/>
            <person name="Spillane C."/>
            <person name="Robinson S.J."/>
            <person name="Links M.G."/>
            <person name="Clarke C."/>
            <person name="Higgins E.E."/>
            <person name="Huebert T."/>
            <person name="Sharpe A.G."/>
            <person name="Parkin I.A."/>
        </authorList>
    </citation>
    <scope>NUCLEOTIDE SEQUENCE [LARGE SCALE GENOMIC DNA]</scope>
    <source>
        <strain evidence="10">cv. DH55</strain>
    </source>
</reference>
<keyword evidence="3" id="KW-0479">Metal-binding</keyword>
<keyword evidence="5" id="KW-0862">Zinc</keyword>
<dbReference type="PROSITE" id="PS51133">
    <property type="entry name" value="ZF_TFIIS_2"/>
    <property type="match status" value="1"/>
</dbReference>
<evidence type="ECO:0000259" key="9">
    <source>
        <dbReference type="PROSITE" id="PS51133"/>
    </source>
</evidence>
<keyword evidence="4 8" id="KW-0863">Zinc-finger</keyword>
<evidence type="ECO:0000313" key="11">
    <source>
        <dbReference type="RefSeq" id="XP_010421472.1"/>
    </source>
</evidence>
<organism evidence="10 11">
    <name type="scientific">Camelina sativa</name>
    <name type="common">False flax</name>
    <name type="synonym">Myagrum sativum</name>
    <dbReference type="NCBI Taxonomy" id="90675"/>
    <lineage>
        <taxon>Eukaryota</taxon>
        <taxon>Viridiplantae</taxon>
        <taxon>Streptophyta</taxon>
        <taxon>Embryophyta</taxon>
        <taxon>Tracheophyta</taxon>
        <taxon>Spermatophyta</taxon>
        <taxon>Magnoliopsida</taxon>
        <taxon>eudicotyledons</taxon>
        <taxon>Gunneridae</taxon>
        <taxon>Pentapetalae</taxon>
        <taxon>rosids</taxon>
        <taxon>malvids</taxon>
        <taxon>Brassicales</taxon>
        <taxon>Brassicaceae</taxon>
        <taxon>Camelineae</taxon>
        <taxon>Camelina</taxon>
    </lineage>
</organism>
<proteinExistence type="inferred from homology"/>
<evidence type="ECO:0000256" key="8">
    <source>
        <dbReference type="PROSITE-ProRule" id="PRU00472"/>
    </source>
</evidence>
<feature type="domain" description="TFIIS-type" evidence="9">
    <location>
        <begin position="77"/>
        <end position="117"/>
    </location>
</feature>
<evidence type="ECO:0000256" key="6">
    <source>
        <dbReference type="ARBA" id="ARBA00023242"/>
    </source>
</evidence>
<dbReference type="InterPro" id="IPR012164">
    <property type="entry name" value="Rpa12/Rpb9/Rpc10/TFS"/>
</dbReference>
<evidence type="ECO:0000256" key="3">
    <source>
        <dbReference type="ARBA" id="ARBA00022723"/>
    </source>
</evidence>
<dbReference type="PIRSF" id="PIRSF005586">
    <property type="entry name" value="RNApol_RpoM"/>
    <property type="match status" value="1"/>
</dbReference>
<dbReference type="SUPFAM" id="SSF57783">
    <property type="entry name" value="Zinc beta-ribbon"/>
    <property type="match status" value="1"/>
</dbReference>
<sequence>MKKSRESGFLSCGLCGTMLILKTTKCAECPLCKTTRNAKDIIDKNIAYTVSAEDIRRELGISLFGEKAQEDAELPNIKKACEKCQHPELVYTTRHTRSADEGQTTYYTCPNCSHRFTEG</sequence>
<evidence type="ECO:0000256" key="5">
    <source>
        <dbReference type="ARBA" id="ARBA00022833"/>
    </source>
</evidence>
<reference evidence="11" key="2">
    <citation type="submission" date="2025-08" db="UniProtKB">
        <authorList>
            <consortium name="RefSeq"/>
        </authorList>
    </citation>
    <scope>IDENTIFICATION</scope>
    <source>
        <tissue evidence="11">Leaf</tissue>
    </source>
</reference>
<keyword evidence="7" id="KW-0804">Transcription</keyword>
<dbReference type="GeneID" id="104706927"/>
<name>A0ABM0T676_CAMSA</name>
<dbReference type="PROSITE" id="PS00466">
    <property type="entry name" value="ZF_TFIIS_1"/>
    <property type="match status" value="1"/>
</dbReference>
<evidence type="ECO:0000256" key="1">
    <source>
        <dbReference type="ARBA" id="ARBA00004604"/>
    </source>
</evidence>
<keyword evidence="10" id="KW-1185">Reference proteome</keyword>
<evidence type="ECO:0000256" key="4">
    <source>
        <dbReference type="ARBA" id="ARBA00022771"/>
    </source>
</evidence>
<dbReference type="CDD" id="cd10507">
    <property type="entry name" value="Zn-ribbon_RPA12"/>
    <property type="match status" value="1"/>
</dbReference>
<comment type="function">
    <text evidence="7">DNA-dependent RNA polymerase catalyzes the transcription of DNA into RNA using the four ribonucleoside triphosphates as substrates.</text>
</comment>
<dbReference type="InterPro" id="IPR001222">
    <property type="entry name" value="Znf_TFIIS"/>
</dbReference>
<comment type="subcellular location">
    <subcellularLocation>
        <location evidence="1">Nucleus</location>
        <location evidence="1">Nucleolus</location>
    </subcellularLocation>
</comment>
<dbReference type="RefSeq" id="XP_010421472.1">
    <property type="nucleotide sequence ID" value="XM_010423170.2"/>
</dbReference>
<keyword evidence="6 7" id="KW-0539">Nucleus</keyword>
<accession>A0ABM0T676</accession>
<evidence type="ECO:0000313" key="10">
    <source>
        <dbReference type="Proteomes" id="UP000694864"/>
    </source>
</evidence>
<dbReference type="PANTHER" id="PTHR11239:SF14">
    <property type="entry name" value="DNA-DIRECTED RNA POLYMERASE I SUBUNIT RPA12"/>
    <property type="match status" value="1"/>
</dbReference>
<dbReference type="Pfam" id="PF01096">
    <property type="entry name" value="Zn_ribbon_TFIIS"/>
    <property type="match status" value="1"/>
</dbReference>
<dbReference type="Gene3D" id="2.20.25.10">
    <property type="match status" value="1"/>
</dbReference>
<evidence type="ECO:0000256" key="2">
    <source>
        <dbReference type="ARBA" id="ARBA00022478"/>
    </source>
</evidence>
<dbReference type="InterPro" id="IPR034004">
    <property type="entry name" value="Zn_ribbon_RPA12_C"/>
</dbReference>
<keyword evidence="2 7" id="KW-0240">DNA-directed RNA polymerase</keyword>
<dbReference type="PANTHER" id="PTHR11239">
    <property type="entry name" value="DNA-DIRECTED RNA POLYMERASE"/>
    <property type="match status" value="1"/>
</dbReference>
<dbReference type="Proteomes" id="UP000694864">
    <property type="component" value="Chromosome 8"/>
</dbReference>
<gene>
    <name evidence="11" type="primary">LOC104706927</name>
</gene>
<dbReference type="SMART" id="SM00440">
    <property type="entry name" value="ZnF_C2C2"/>
    <property type="match status" value="1"/>
</dbReference>
<protein>
    <recommendedName>
        <fullName evidence="7">DNA-directed RNA polymerase subunit</fullName>
    </recommendedName>
</protein>
<evidence type="ECO:0000256" key="7">
    <source>
        <dbReference type="PIRNR" id="PIRNR005586"/>
    </source>
</evidence>
<comment type="similarity">
    <text evidence="7">Belongs to the archaeal rpoM/eukaryotic RPA12/RPB9/RPC11 RNA polymerase family.</text>
</comment>